<dbReference type="OrthoDB" id="9799244at2"/>
<dbReference type="PANTHER" id="PTHR21109:SF0">
    <property type="entry name" value="SMALL RIBOSOMAL SUBUNIT PROTEIN BS21M"/>
    <property type="match status" value="1"/>
</dbReference>
<dbReference type="GO" id="GO:0005840">
    <property type="term" value="C:ribosome"/>
    <property type="evidence" value="ECO:0007669"/>
    <property type="project" value="UniProtKB-KW"/>
</dbReference>
<evidence type="ECO:0000313" key="8">
    <source>
        <dbReference type="EMBL" id="QDU70293.1"/>
    </source>
</evidence>
<feature type="compositionally biased region" description="Basic residues" evidence="7">
    <location>
        <begin position="48"/>
        <end position="58"/>
    </location>
</feature>
<accession>A0A518BTJ4</accession>
<evidence type="ECO:0000256" key="5">
    <source>
        <dbReference type="HAMAP-Rule" id="MF_00358"/>
    </source>
</evidence>
<feature type="compositionally biased region" description="Basic and acidic residues" evidence="7">
    <location>
        <begin position="38"/>
        <end position="47"/>
    </location>
</feature>
<gene>
    <name evidence="5 8" type="primary">rpsU</name>
    <name evidence="8" type="ORF">Pan265_01160</name>
</gene>
<dbReference type="KEGG" id="mcad:Pan265_01160"/>
<dbReference type="NCBIfam" id="TIGR00030">
    <property type="entry name" value="S21p"/>
    <property type="match status" value="1"/>
</dbReference>
<dbReference type="HAMAP" id="MF_00358">
    <property type="entry name" value="Ribosomal_bS21"/>
    <property type="match status" value="1"/>
</dbReference>
<dbReference type="InterPro" id="IPR038380">
    <property type="entry name" value="Ribosomal_bS21_sf"/>
</dbReference>
<dbReference type="GO" id="GO:0006412">
    <property type="term" value="P:translation"/>
    <property type="evidence" value="ECO:0007669"/>
    <property type="project" value="UniProtKB-UniRule"/>
</dbReference>
<evidence type="ECO:0000256" key="2">
    <source>
        <dbReference type="ARBA" id="ARBA00022980"/>
    </source>
</evidence>
<dbReference type="AlphaFoldDB" id="A0A518BTJ4"/>
<sequence length="69" mass="8098">MAIRIKARNGETAEQMLRRFKKLCEKEGLTKEVKRRAYYEKPSERKQRALRKAVKRRVPTPGGGKPRSK</sequence>
<evidence type="ECO:0000313" key="9">
    <source>
        <dbReference type="Proteomes" id="UP000320386"/>
    </source>
</evidence>
<dbReference type="EMBL" id="CP036280">
    <property type="protein sequence ID" value="QDU70293.1"/>
    <property type="molecule type" value="Genomic_DNA"/>
</dbReference>
<name>A0A518BTJ4_9BACT</name>
<dbReference type="PRINTS" id="PR00976">
    <property type="entry name" value="RIBOSOMALS21"/>
</dbReference>
<dbReference type="RefSeq" id="WP_145444331.1">
    <property type="nucleotide sequence ID" value="NZ_CP036280.1"/>
</dbReference>
<evidence type="ECO:0000256" key="3">
    <source>
        <dbReference type="ARBA" id="ARBA00023274"/>
    </source>
</evidence>
<dbReference type="GO" id="GO:0003735">
    <property type="term" value="F:structural constituent of ribosome"/>
    <property type="evidence" value="ECO:0007669"/>
    <property type="project" value="InterPro"/>
</dbReference>
<protein>
    <recommendedName>
        <fullName evidence="4 5">Small ribosomal subunit protein bS21</fullName>
    </recommendedName>
</protein>
<keyword evidence="9" id="KW-1185">Reference proteome</keyword>
<reference evidence="8 9" key="1">
    <citation type="submission" date="2019-02" db="EMBL/GenBank/DDBJ databases">
        <title>Deep-cultivation of Planctomycetes and their phenomic and genomic characterization uncovers novel biology.</title>
        <authorList>
            <person name="Wiegand S."/>
            <person name="Jogler M."/>
            <person name="Boedeker C."/>
            <person name="Pinto D."/>
            <person name="Vollmers J."/>
            <person name="Rivas-Marin E."/>
            <person name="Kohn T."/>
            <person name="Peeters S.H."/>
            <person name="Heuer A."/>
            <person name="Rast P."/>
            <person name="Oberbeckmann S."/>
            <person name="Bunk B."/>
            <person name="Jeske O."/>
            <person name="Meyerdierks A."/>
            <person name="Storesund J.E."/>
            <person name="Kallscheuer N."/>
            <person name="Luecker S."/>
            <person name="Lage O.M."/>
            <person name="Pohl T."/>
            <person name="Merkel B.J."/>
            <person name="Hornburger P."/>
            <person name="Mueller R.-W."/>
            <person name="Bruemmer F."/>
            <person name="Labrenz M."/>
            <person name="Spormann A.M."/>
            <person name="Op den Camp H."/>
            <person name="Overmann J."/>
            <person name="Amann R."/>
            <person name="Jetten M.S.M."/>
            <person name="Mascher T."/>
            <person name="Medema M.H."/>
            <person name="Devos D.P."/>
            <person name="Kaster A.-K."/>
            <person name="Ovreas L."/>
            <person name="Rohde M."/>
            <person name="Galperin M.Y."/>
            <person name="Jogler C."/>
        </authorList>
    </citation>
    <scope>NUCLEOTIDE SEQUENCE [LARGE SCALE GENOMIC DNA]</scope>
    <source>
        <strain evidence="8 9">Pan265</strain>
    </source>
</reference>
<dbReference type="Gene3D" id="1.20.5.1150">
    <property type="entry name" value="Ribosomal protein S8"/>
    <property type="match status" value="1"/>
</dbReference>
<evidence type="ECO:0000256" key="7">
    <source>
        <dbReference type="SAM" id="MobiDB-lite"/>
    </source>
</evidence>
<organism evidence="8 9">
    <name type="scientific">Mucisphaera calidilacus</name>
    <dbReference type="NCBI Taxonomy" id="2527982"/>
    <lineage>
        <taxon>Bacteria</taxon>
        <taxon>Pseudomonadati</taxon>
        <taxon>Planctomycetota</taxon>
        <taxon>Phycisphaerae</taxon>
        <taxon>Phycisphaerales</taxon>
        <taxon>Phycisphaeraceae</taxon>
        <taxon>Mucisphaera</taxon>
    </lineage>
</organism>
<proteinExistence type="inferred from homology"/>
<feature type="region of interest" description="Disordered" evidence="7">
    <location>
        <begin position="38"/>
        <end position="69"/>
    </location>
</feature>
<keyword evidence="3 5" id="KW-0687">Ribonucleoprotein</keyword>
<evidence type="ECO:0000256" key="1">
    <source>
        <dbReference type="ARBA" id="ARBA00006640"/>
    </source>
</evidence>
<keyword evidence="2 5" id="KW-0689">Ribosomal protein</keyword>
<evidence type="ECO:0000256" key="4">
    <source>
        <dbReference type="ARBA" id="ARBA00035135"/>
    </source>
</evidence>
<comment type="similarity">
    <text evidence="1 5 6">Belongs to the bacterial ribosomal protein bS21 family.</text>
</comment>
<dbReference type="InterPro" id="IPR001911">
    <property type="entry name" value="Ribosomal_bS21"/>
</dbReference>
<dbReference type="PANTHER" id="PTHR21109">
    <property type="entry name" value="MITOCHONDRIAL 28S RIBOSOMAL PROTEIN S21"/>
    <property type="match status" value="1"/>
</dbReference>
<evidence type="ECO:0000256" key="6">
    <source>
        <dbReference type="RuleBase" id="RU000667"/>
    </source>
</evidence>
<dbReference type="Proteomes" id="UP000320386">
    <property type="component" value="Chromosome"/>
</dbReference>
<dbReference type="Pfam" id="PF01165">
    <property type="entry name" value="Ribosomal_S21"/>
    <property type="match status" value="1"/>
</dbReference>
<dbReference type="GO" id="GO:1990904">
    <property type="term" value="C:ribonucleoprotein complex"/>
    <property type="evidence" value="ECO:0007669"/>
    <property type="project" value="UniProtKB-KW"/>
</dbReference>